<dbReference type="EMBL" id="JACVXA010000019">
    <property type="protein sequence ID" value="MBE3638191.1"/>
    <property type="molecule type" value="Genomic_DNA"/>
</dbReference>
<dbReference type="PROSITE" id="PS00503">
    <property type="entry name" value="PECTINESTERASE_2"/>
    <property type="match status" value="1"/>
</dbReference>
<dbReference type="InterPro" id="IPR000070">
    <property type="entry name" value="Pectinesterase_cat"/>
</dbReference>
<evidence type="ECO:0000256" key="5">
    <source>
        <dbReference type="RuleBase" id="RU000589"/>
    </source>
</evidence>
<dbReference type="InterPro" id="IPR033131">
    <property type="entry name" value="Pectinesterase_Asp_AS"/>
</dbReference>
<dbReference type="InterPro" id="IPR011050">
    <property type="entry name" value="Pectin_lyase_fold/virulence"/>
</dbReference>
<dbReference type="PANTHER" id="PTHR31321">
    <property type="entry name" value="ACYL-COA THIOESTER HYDROLASE YBHC-RELATED"/>
    <property type="match status" value="1"/>
</dbReference>
<organism evidence="7 8">
    <name type="scientific">Mangrovicoccus algicola</name>
    <dbReference type="NCBI Taxonomy" id="2771008"/>
    <lineage>
        <taxon>Bacteria</taxon>
        <taxon>Pseudomonadati</taxon>
        <taxon>Pseudomonadota</taxon>
        <taxon>Alphaproteobacteria</taxon>
        <taxon>Rhodobacterales</taxon>
        <taxon>Paracoccaceae</taxon>
        <taxon>Mangrovicoccus</taxon>
    </lineage>
</organism>
<name>A0A8J7CK17_9RHOB</name>
<dbReference type="InterPro" id="IPR012334">
    <property type="entry name" value="Pectin_lyas_fold"/>
</dbReference>
<evidence type="ECO:0000313" key="8">
    <source>
        <dbReference type="Proteomes" id="UP000609121"/>
    </source>
</evidence>
<gene>
    <name evidence="7" type="ORF">ICN82_08275</name>
</gene>
<keyword evidence="2 5" id="KW-0378">Hydrolase</keyword>
<proteinExistence type="inferred from homology"/>
<dbReference type="Proteomes" id="UP000609121">
    <property type="component" value="Unassembled WGS sequence"/>
</dbReference>
<dbReference type="UniPathway" id="UPA00545">
    <property type="reaction ID" value="UER00823"/>
</dbReference>
<evidence type="ECO:0000256" key="2">
    <source>
        <dbReference type="ARBA" id="ARBA00022801"/>
    </source>
</evidence>
<evidence type="ECO:0000256" key="4">
    <source>
        <dbReference type="PROSITE-ProRule" id="PRU10040"/>
    </source>
</evidence>
<reference evidence="7" key="1">
    <citation type="submission" date="2020-09" db="EMBL/GenBank/DDBJ databases">
        <title>A novel bacterium of genus Mangrovicoccus, isolated from South China Sea.</title>
        <authorList>
            <person name="Huang H."/>
            <person name="Mo K."/>
            <person name="Hu Y."/>
        </authorList>
    </citation>
    <scope>NUCLEOTIDE SEQUENCE</scope>
    <source>
        <strain evidence="7">HB182678</strain>
    </source>
</reference>
<evidence type="ECO:0000259" key="6">
    <source>
        <dbReference type="Pfam" id="PF01095"/>
    </source>
</evidence>
<keyword evidence="3 5" id="KW-0063">Aspartyl esterase</keyword>
<dbReference type="GO" id="GO:0045490">
    <property type="term" value="P:pectin catabolic process"/>
    <property type="evidence" value="ECO:0007669"/>
    <property type="project" value="UniProtKB-UniRule"/>
</dbReference>
<accession>A0A8J7CK17</accession>
<comment type="caution">
    <text evidence="7">The sequence shown here is derived from an EMBL/GenBank/DDBJ whole genome shotgun (WGS) entry which is preliminary data.</text>
</comment>
<dbReference type="GO" id="GO:0042545">
    <property type="term" value="P:cell wall modification"/>
    <property type="evidence" value="ECO:0007669"/>
    <property type="project" value="UniProtKB-UniRule"/>
</dbReference>
<dbReference type="PANTHER" id="PTHR31321:SF57">
    <property type="entry name" value="PECTINESTERASE 53-RELATED"/>
    <property type="match status" value="1"/>
</dbReference>
<comment type="catalytic activity">
    <reaction evidence="5">
        <text>[(1-&gt;4)-alpha-D-galacturonosyl methyl ester](n) + n H2O = [(1-&gt;4)-alpha-D-galacturonosyl](n) + n methanol + n H(+)</text>
        <dbReference type="Rhea" id="RHEA:22380"/>
        <dbReference type="Rhea" id="RHEA-COMP:14570"/>
        <dbReference type="Rhea" id="RHEA-COMP:14573"/>
        <dbReference type="ChEBI" id="CHEBI:15377"/>
        <dbReference type="ChEBI" id="CHEBI:15378"/>
        <dbReference type="ChEBI" id="CHEBI:17790"/>
        <dbReference type="ChEBI" id="CHEBI:140522"/>
        <dbReference type="ChEBI" id="CHEBI:140523"/>
        <dbReference type="EC" id="3.1.1.11"/>
    </reaction>
</comment>
<dbReference type="RefSeq" id="WP_193181598.1">
    <property type="nucleotide sequence ID" value="NZ_JACVXA010000019.1"/>
</dbReference>
<feature type="active site" evidence="4">
    <location>
        <position position="260"/>
    </location>
</feature>
<sequence length="452" mass="48988">MLDETPARPQLSPAQAARFTRAQVLARAGMFGAETADHWDPDAAGWPDADVTISPGAPGQVQRAVEAAIARARAAGTPGRVVLALAPGRHEGLVYLPRVRLGEGWLCFTLQGAGAELQDDIDAEMTGAEYRRRFAAQFEGCSPETRAIFERIAARDKITTANASVLRVEADETRLRGFAVTNRYNCDRAEAMDKPTSFNAAGQAGSGQHQAVALLSASADRLHAEGLRLSSYQDTLYLQGPKDRTVRAFLSGCEIEGDVDFIFGQATAWFQGCTIRSRGTRAEMAWATAPATSLRAAYGFVFDDCDFTHDGSARALAGRFQLGRQWFEGVRATPYGQAPVADYACRLGAVSAYDPPLGTISRETLESVGKCVVLNSRIGAHIDPAAPWGAWNAGDRDPQGRFRPAPWHPRMRPVQAGPGDFLRLLGPWLEREGLDYRDLDPEDPWLGEAGNL</sequence>
<comment type="similarity">
    <text evidence="1">Belongs to the pectinesterase family.</text>
</comment>
<dbReference type="EC" id="3.1.1.11" evidence="5"/>
<dbReference type="GO" id="GO:0030599">
    <property type="term" value="F:pectinesterase activity"/>
    <property type="evidence" value="ECO:0007669"/>
    <property type="project" value="UniProtKB-UniRule"/>
</dbReference>
<dbReference type="SUPFAM" id="SSF51126">
    <property type="entry name" value="Pectin lyase-like"/>
    <property type="match status" value="1"/>
</dbReference>
<evidence type="ECO:0000256" key="1">
    <source>
        <dbReference type="ARBA" id="ARBA00008891"/>
    </source>
</evidence>
<feature type="domain" description="Pectinesterase catalytic" evidence="6">
    <location>
        <begin position="202"/>
        <end position="327"/>
    </location>
</feature>
<evidence type="ECO:0000256" key="3">
    <source>
        <dbReference type="ARBA" id="ARBA00023085"/>
    </source>
</evidence>
<dbReference type="GO" id="GO:0009279">
    <property type="term" value="C:cell outer membrane"/>
    <property type="evidence" value="ECO:0007669"/>
    <property type="project" value="TreeGrafter"/>
</dbReference>
<dbReference type="AlphaFoldDB" id="A0A8J7CK17"/>
<dbReference type="Pfam" id="PF01095">
    <property type="entry name" value="Pectinesterase"/>
    <property type="match status" value="1"/>
</dbReference>
<protein>
    <recommendedName>
        <fullName evidence="5">Pectinesterase</fullName>
        <ecNumber evidence="5">3.1.1.11</ecNumber>
    </recommendedName>
</protein>
<comment type="pathway">
    <text evidence="5">Glycan metabolism; pectin degradation; 2-dehydro-3-deoxy-D-gluconate from pectin: step 1/5.</text>
</comment>
<evidence type="ECO:0000313" key="7">
    <source>
        <dbReference type="EMBL" id="MBE3638191.1"/>
    </source>
</evidence>
<keyword evidence="8" id="KW-1185">Reference proteome</keyword>
<dbReference type="Gene3D" id="2.160.20.10">
    <property type="entry name" value="Single-stranded right-handed beta-helix, Pectin lyase-like"/>
    <property type="match status" value="1"/>
</dbReference>